<accession>A0A1J5DRK2</accession>
<protein>
    <submittedName>
        <fullName evidence="2">Type I-C CRISPR-associated protein Cas8c/Csd1</fullName>
    </submittedName>
</protein>
<dbReference type="EMBL" id="MNYI01000187">
    <property type="protein sequence ID" value="OIP38107.1"/>
    <property type="molecule type" value="Genomic_DNA"/>
</dbReference>
<dbReference type="Proteomes" id="UP000183085">
    <property type="component" value="Unassembled WGS sequence"/>
</dbReference>
<name>A0A1J5DRK2_9BACT</name>
<dbReference type="STRING" id="1817895.AUJ95_07155"/>
<evidence type="ECO:0000313" key="3">
    <source>
        <dbReference type="Proteomes" id="UP000183085"/>
    </source>
</evidence>
<comment type="caution">
    <text evidence="2">The sequence shown here is derived from an EMBL/GenBank/DDBJ whole genome shotgun (WGS) entry which is preliminary data.</text>
</comment>
<organism evidence="2 3">
    <name type="scientific">Candidatus Desantisbacteria bacterium CG2_30_40_21</name>
    <dbReference type="NCBI Taxonomy" id="1817895"/>
    <lineage>
        <taxon>Bacteria</taxon>
        <taxon>Candidatus Desantisiibacteriota</taxon>
    </lineage>
</organism>
<evidence type="ECO:0000313" key="2">
    <source>
        <dbReference type="EMBL" id="OIP38107.1"/>
    </source>
</evidence>
<sequence length="637" mass="72892">MSWIHKLYETYENCQPMIGIVTEKEVPLLPICHTTQMAQIEIVIDHQGNFKRARVVPKDNARTIIPCTESSGGRTNDEAPHPLCDKLQYVAKDYTKYGGGKKSYFTAYQKRLEDWCKSEYVHSKVQAVFEYIQKGQIVEDLITCKVLIIGDNEKLSGKPEKKDKNIQDIFDVLKDQSDAFIRWEVEISGDTCSKVWEDKTLWEKWIKYYSTTKQVKTLCYVTGDELLAAEQHLAKLRNDRDRAKLISSTDWSGFTFRGRFTDTKGCNTYQTCGVGFKITQKAHNTLRWLISRQGYRSGDQAIVAWATSDIQIPDPLADPLSILGEEELVSDEPDIVLTAQNLANKLKKKIAGYKTDLGDTKDVVVMGLDSATPGRMAITFYRELTGSEFLERLEKWHETCAWVHDYGYNPKTKKRIRFVGAPAPRDIAVAAYGSRVDDKLKKATVERLLPCIIDGQQIPRDIVDSVVRQACNRSVMNGWEWNKTLSIACALFRKLNEKEGHSMALDEGRKTRDYLYGRLLALADSLEQWALNKAGEDRQTNAARLMQRFADHPYSTWRTIELSLIPYKARLGAKSQKRQTLIDKVHSLFDHPEDYTSDKKLSGEFLLGYHCQREALKPKKDEPESIDDANIREEEQI</sequence>
<dbReference type="InterPro" id="IPR010144">
    <property type="entry name" value="CRISPR-assoc_prot_Csd1-typ"/>
</dbReference>
<dbReference type="Pfam" id="PF09709">
    <property type="entry name" value="Cas_Csd1"/>
    <property type="match status" value="1"/>
</dbReference>
<reference evidence="2 3" key="1">
    <citation type="journal article" date="2016" name="Environ. Microbiol.">
        <title>Genomic resolution of a cold subsurface aquifer community provides metabolic insights for novel microbes adapted to high CO concentrations.</title>
        <authorList>
            <person name="Probst A.J."/>
            <person name="Castelle C.J."/>
            <person name="Singh A."/>
            <person name="Brown C.T."/>
            <person name="Anantharaman K."/>
            <person name="Sharon I."/>
            <person name="Hug L.A."/>
            <person name="Burstein D."/>
            <person name="Emerson J.B."/>
            <person name="Thomas B.C."/>
            <person name="Banfield J.F."/>
        </authorList>
    </citation>
    <scope>NUCLEOTIDE SEQUENCE [LARGE SCALE GENOMIC DNA]</scope>
    <source>
        <strain evidence="2">CG2_30_40_21</strain>
    </source>
</reference>
<feature type="region of interest" description="Disordered" evidence="1">
    <location>
        <begin position="616"/>
        <end position="637"/>
    </location>
</feature>
<gene>
    <name evidence="2" type="ORF">AUJ95_07155</name>
</gene>
<dbReference type="AlphaFoldDB" id="A0A1J5DRK2"/>
<proteinExistence type="predicted"/>
<evidence type="ECO:0000256" key="1">
    <source>
        <dbReference type="SAM" id="MobiDB-lite"/>
    </source>
</evidence>
<dbReference type="CDD" id="cd09757">
    <property type="entry name" value="Cas8c_I-C"/>
    <property type="match status" value="1"/>
</dbReference>
<dbReference type="NCBIfam" id="TIGR01863">
    <property type="entry name" value="cas_Csd1"/>
    <property type="match status" value="1"/>
</dbReference>